<evidence type="ECO:0000313" key="2">
    <source>
        <dbReference type="Proteomes" id="UP000177798"/>
    </source>
</evidence>
<organism evidence="1 2">
    <name type="scientific">Sclerotinia sclerotiorum (strain ATCC 18683 / 1980 / Ss-1)</name>
    <name type="common">White mold</name>
    <name type="synonym">Whetzelinia sclerotiorum</name>
    <dbReference type="NCBI Taxonomy" id="665079"/>
    <lineage>
        <taxon>Eukaryota</taxon>
        <taxon>Fungi</taxon>
        <taxon>Dikarya</taxon>
        <taxon>Ascomycota</taxon>
        <taxon>Pezizomycotina</taxon>
        <taxon>Leotiomycetes</taxon>
        <taxon>Helotiales</taxon>
        <taxon>Sclerotiniaceae</taxon>
        <taxon>Sclerotinia</taxon>
    </lineage>
</organism>
<protein>
    <submittedName>
        <fullName evidence="1">Uncharacterized protein</fullName>
    </submittedName>
</protein>
<proteinExistence type="predicted"/>
<dbReference type="AlphaFoldDB" id="A0A1D9PV44"/>
<dbReference type="OrthoDB" id="6415790at2759"/>
<gene>
    <name evidence="1" type="ORF">sscle_01g009230</name>
</gene>
<dbReference type="Proteomes" id="UP000177798">
    <property type="component" value="Chromosome 1"/>
</dbReference>
<dbReference type="VEuPathDB" id="FungiDB:sscle_01g009230"/>
<reference evidence="2" key="1">
    <citation type="journal article" date="2017" name="Genome Biol. Evol.">
        <title>The complete genome sequence of the phytopathogenic fungus Sclerotinia sclerotiorum reveals insights into the genome architecture of broad host range pathogens.</title>
        <authorList>
            <person name="Derbyshire M."/>
            <person name="Denton-Giles M."/>
            <person name="Hegedus D."/>
            <person name="Seifbarghy S."/>
            <person name="Rollins J."/>
            <person name="van Kan J."/>
            <person name="Seidl M.F."/>
            <person name="Faino L."/>
            <person name="Mbengue M."/>
            <person name="Navaud O."/>
            <person name="Raffaele S."/>
            <person name="Hammond-Kosack K."/>
            <person name="Heard S."/>
            <person name="Oliver R."/>
        </authorList>
    </citation>
    <scope>NUCLEOTIDE SEQUENCE [LARGE SCALE GENOMIC DNA]</scope>
    <source>
        <strain evidence="2">ATCC 18683 / 1980 / Ss-1</strain>
    </source>
</reference>
<evidence type="ECO:0000313" key="1">
    <source>
        <dbReference type="EMBL" id="APA06153.1"/>
    </source>
</evidence>
<accession>A0A1D9PV44</accession>
<sequence>MAQDPSESRKPQEVKFVAQFSFESGIMASHLFWNVLASIMVQKVLEHDGRFAGLILKKLDKEPQKSKQTPGRVAKYLWDEMIANNFAKNLEPRRNLHNMLDGVENINSENVNAQEILEFLSLSTVYPKFDDLYQRNGY</sequence>
<dbReference type="EMBL" id="CP017814">
    <property type="protein sequence ID" value="APA06153.1"/>
    <property type="molecule type" value="Genomic_DNA"/>
</dbReference>
<name>A0A1D9PV44_SCLS1</name>